<dbReference type="STRING" id="869250.J4CDU8"/>
<accession>J4CDU8</accession>
<reference evidence="2 3" key="1">
    <citation type="journal article" date="2012" name="MBio">
        <title>Comparative genome analysis of three eukaryotic parasites with differing abilities to transform leukocytes reveals key mediators of Theileria-induced leukocyte transformation.</title>
        <authorList>
            <person name="Hayashida K."/>
            <person name="Hara Y."/>
            <person name="Abe T."/>
            <person name="Yamasaki C."/>
            <person name="Toyoda A."/>
            <person name="Kosuge T."/>
            <person name="Suzuki Y."/>
            <person name="Sato Y."/>
            <person name="Kawashima S."/>
            <person name="Katayama T."/>
            <person name="Wakaguri H."/>
            <person name="Inoue N."/>
            <person name="Homma K."/>
            <person name="Tada-Umezaki M."/>
            <person name="Yagi Y."/>
            <person name="Fujii Y."/>
            <person name="Habara T."/>
            <person name="Kanehisa M."/>
            <person name="Watanabe H."/>
            <person name="Ito K."/>
            <person name="Gojobori T."/>
            <person name="Sugawara H."/>
            <person name="Imanishi T."/>
            <person name="Weir W."/>
            <person name="Gardner M."/>
            <person name="Pain A."/>
            <person name="Shiels B."/>
            <person name="Hattori M."/>
            <person name="Nene V."/>
            <person name="Sugimoto C."/>
        </authorList>
    </citation>
    <scope>NUCLEOTIDE SEQUENCE [LARGE SCALE GENOMIC DNA]</scope>
    <source>
        <strain evidence="2 3">Shintoku</strain>
    </source>
</reference>
<keyword evidence="1" id="KW-1133">Transmembrane helix</keyword>
<dbReference type="GeneID" id="20716243"/>
<dbReference type="Proteomes" id="UP000003786">
    <property type="component" value="Chromosome 4"/>
</dbReference>
<dbReference type="RefSeq" id="XP_009692068.1">
    <property type="nucleotide sequence ID" value="XM_009693773.1"/>
</dbReference>
<feature type="transmembrane region" description="Helical" evidence="1">
    <location>
        <begin position="216"/>
        <end position="233"/>
    </location>
</feature>
<evidence type="ECO:0008006" key="4">
    <source>
        <dbReference type="Google" id="ProtNLM"/>
    </source>
</evidence>
<feature type="transmembrane region" description="Helical" evidence="1">
    <location>
        <begin position="6"/>
        <end position="29"/>
    </location>
</feature>
<dbReference type="VEuPathDB" id="PiroplasmaDB:TOT_040000149"/>
<protein>
    <recommendedName>
        <fullName evidence="4">CSC1/OSCA1-like cytosolic domain-containing protein</fullName>
    </recommendedName>
</protein>
<evidence type="ECO:0000313" key="3">
    <source>
        <dbReference type="Proteomes" id="UP000003786"/>
    </source>
</evidence>
<keyword evidence="1" id="KW-0472">Membrane</keyword>
<gene>
    <name evidence="2" type="ORF">TOT_040000149</name>
</gene>
<evidence type="ECO:0000256" key="1">
    <source>
        <dbReference type="SAM" id="Phobius"/>
    </source>
</evidence>
<dbReference type="eggNOG" id="ENOG502TMEX">
    <property type="taxonomic scope" value="Eukaryota"/>
</dbReference>
<dbReference type="AlphaFoldDB" id="J4CDU8"/>
<keyword evidence="1" id="KW-0812">Transmembrane</keyword>
<keyword evidence="3" id="KW-1185">Reference proteome</keyword>
<dbReference type="EMBL" id="AP011949">
    <property type="protein sequence ID" value="BAM41767.1"/>
    <property type="molecule type" value="Genomic_DNA"/>
</dbReference>
<sequence>MKFDDYSYLAFMAIVIFDVATLSFFIFLWSIYRNSIISLVHVGFSTRRLRLKKIKNEEDKFFDRHNFDAVKPNKLFLKKETNVEFTAKKSFMSEKFEDRLRLTSSSIDNYGLYVKLPNQSIGTDDIPGARKLAKSLYKFKSKRSWWTYLLYDCSKRITNNEAILYLKFMGQNCKMMLMCLLSSVVINVLVFMVFLFQGEPGTFLSYTFHDMLNCKTTTWALYINTWVYSIIAGKKHKEIQGNKQVSAILRPQLHTIMVSGFSKTVTDPAVMYRHFDNYFPGQVISVHLVKDQGRRLLLENKLECLKKQLAGLYDAVSAPLGTHFVHKSPDTKQFSDDTNAPMTQRMPSFRRSASCHGLNIGPKSTEGINVKSFSCHNLLCPHDKETSEERIQNMERDIYDHYGNVKSKLLRRMMAIKRLKTDIEEVNRQ</sequence>
<organism evidence="2 3">
    <name type="scientific">Theileria orientalis strain Shintoku</name>
    <dbReference type="NCBI Taxonomy" id="869250"/>
    <lineage>
        <taxon>Eukaryota</taxon>
        <taxon>Sar</taxon>
        <taxon>Alveolata</taxon>
        <taxon>Apicomplexa</taxon>
        <taxon>Aconoidasida</taxon>
        <taxon>Piroplasmida</taxon>
        <taxon>Theileriidae</taxon>
        <taxon>Theileria</taxon>
    </lineage>
</organism>
<evidence type="ECO:0000313" key="2">
    <source>
        <dbReference type="EMBL" id="BAM41767.1"/>
    </source>
</evidence>
<dbReference type="OrthoDB" id="360890at2759"/>
<feature type="transmembrane region" description="Helical" evidence="1">
    <location>
        <begin position="175"/>
        <end position="196"/>
    </location>
</feature>
<dbReference type="OMA" id="YLKFMGQ"/>
<proteinExistence type="predicted"/>
<dbReference type="KEGG" id="tot:TOT_040000149"/>
<name>J4CDU8_THEOR</name>